<dbReference type="Proteomes" id="UP000235786">
    <property type="component" value="Unassembled WGS sequence"/>
</dbReference>
<proteinExistence type="predicted"/>
<protein>
    <submittedName>
        <fullName evidence="1">Uncharacterized protein</fullName>
    </submittedName>
</protein>
<keyword evidence="2" id="KW-1185">Reference proteome</keyword>
<dbReference type="AlphaFoldDB" id="A0A2J6R1A2"/>
<name>A0A2J6R1A2_HYAVF</name>
<gene>
    <name evidence="1" type="ORF">L207DRAFT_590588</name>
</gene>
<organism evidence="1 2">
    <name type="scientific">Hyaloscypha variabilis (strain UAMH 11265 / GT02V1 / F)</name>
    <name type="common">Meliniomyces variabilis</name>
    <dbReference type="NCBI Taxonomy" id="1149755"/>
    <lineage>
        <taxon>Eukaryota</taxon>
        <taxon>Fungi</taxon>
        <taxon>Dikarya</taxon>
        <taxon>Ascomycota</taxon>
        <taxon>Pezizomycotina</taxon>
        <taxon>Leotiomycetes</taxon>
        <taxon>Helotiales</taxon>
        <taxon>Hyaloscyphaceae</taxon>
        <taxon>Hyaloscypha</taxon>
        <taxon>Hyaloscypha variabilis</taxon>
    </lineage>
</organism>
<reference evidence="1 2" key="1">
    <citation type="submission" date="2016-04" db="EMBL/GenBank/DDBJ databases">
        <title>A degradative enzymes factory behind the ericoid mycorrhizal symbiosis.</title>
        <authorList>
            <consortium name="DOE Joint Genome Institute"/>
            <person name="Martino E."/>
            <person name="Morin E."/>
            <person name="Grelet G."/>
            <person name="Kuo A."/>
            <person name="Kohler A."/>
            <person name="Daghino S."/>
            <person name="Barry K."/>
            <person name="Choi C."/>
            <person name="Cichocki N."/>
            <person name="Clum A."/>
            <person name="Copeland A."/>
            <person name="Hainaut M."/>
            <person name="Haridas S."/>
            <person name="Labutti K."/>
            <person name="Lindquist E."/>
            <person name="Lipzen A."/>
            <person name="Khouja H.-R."/>
            <person name="Murat C."/>
            <person name="Ohm R."/>
            <person name="Olson A."/>
            <person name="Spatafora J."/>
            <person name="Veneault-Fourrey C."/>
            <person name="Henrissat B."/>
            <person name="Grigoriev I."/>
            <person name="Martin F."/>
            <person name="Perotto S."/>
        </authorList>
    </citation>
    <scope>NUCLEOTIDE SEQUENCE [LARGE SCALE GENOMIC DNA]</scope>
    <source>
        <strain evidence="1 2">F</strain>
    </source>
</reference>
<dbReference type="EMBL" id="KZ613959">
    <property type="protein sequence ID" value="PMD32294.1"/>
    <property type="molecule type" value="Genomic_DNA"/>
</dbReference>
<evidence type="ECO:0000313" key="1">
    <source>
        <dbReference type="EMBL" id="PMD32294.1"/>
    </source>
</evidence>
<sequence length="360" mass="40824">MRNKDLKANELPSGNVELDHTVFSNTNTVMAFMYNQAQTVAIAQYHWDSRMYPQPCEQVRPLRNASIWHFIERSSQRRQAQSEKLLFDFLLDCIGDVPEDMVGTLGGEKQDIICLPLVDPATGPMKGVLSWIKLARDVAVNESKQNAPIPSYKKWHDCWLYPVDETEPSGYPTRNISLDGFRNKVGLHEILYHLVKGQVPRGRKLVVRCHRVQLIAAAKKLHPNAQGSAVQSNCDQNIYNGEVLRGRAALELGVRSACINPQHYGTMSIDDEDERDACNLGMRISCTHKPHCIWTGPEGQRRRCLDQKTIAACPHNVIMCKCKNQCFTCWQSPPEVRTKIQVDLVELEEFLGFDDLLPVD</sequence>
<evidence type="ECO:0000313" key="2">
    <source>
        <dbReference type="Proteomes" id="UP000235786"/>
    </source>
</evidence>
<accession>A0A2J6R1A2</accession>